<sequence length="1031" mass="114368">MKKDMKLASKKLMHRRIALAFTVVVLLSGLTSALSQSTITGQVTDQEGSELIGVNVQIQGTNEGTSTDFEGKYKIDNVAENATLIFSYIGYQTMRLPVEGRSSIDVTMTSDAALLEEIVVVGYGTQKKVNLTGSVSSVDMLGTLENRPITNASQALGGKATGVWVSQNSGKPGSDGAQIRIRGWGTLNNANPLVLIDGVEGSINEVNPNDIQNISVLKDAASAAIYGSKAANGVVLITTKMGGFDDGAKINLSSYIGTQSLTQHYDIIENSAEYMGLWNQALVNAGGSELFPQSLIQEYQSNSDPFTHPNVNFFDEVFRSSMIQEHNLSVRGGSEKVRYYISGNYLDQGGIMRNTQSNRYGLTINLESRVRDWVNVGGRINAMRKVSEEPYNLGRVLYIFANGAYPFTAPFNADGQYGAPEAVKDGSLIVGNRNPVIETDNGLTTYENNFLKMNVFADISLGENLVFKTSFSSQTNHNLRDKHNEVLYGYTSGGIQAVNLDYPTTLEASRRNVDNYFYTWFNTLNYTKAFNENHELSVLAGMQVENNQIKDAYARRTNPPKAGLIQVDAGTGGFTADGNLLSFRMLSYFGRVNYYLMNKYLLEVNLRADASSRFLKENRWGIFPSFSAGWRVSEESFMQDQSLISNLKLRISAGRLGNQNIDDYWPYLTVINQSNSVSYNFGGSFAPGAAITSLVDPNISWETTTNYGIGADIGFFKNKLNLEADIFRKNTYDIIVRLPVPKLVGGLAAPFENVGKMKNEGVELNVNYGNYADNRQKLNYSLNVNFTYIDNLVTKFRGGDSPDQLHLIREGFSYRTLYGLKYEGVYKSNEEAAQHLPNSGYLPRAGELKYTDINNDGKINFEDKVELGNTIPKVTYGMTFDLGYMGFDFSLLFQGIAGVNSYIDNAWTQPLGISGGTITTKWRNAWTPENNSATIPAIAINNTWNGQQSDFWMTSLSFFKLKNIQLGYNLADQLLDRIKMDKLYVFLNAQNVFSKTSSEYEGFDPERNTFDSGYNFYPLPTTITFGLNINL</sequence>
<dbReference type="InterPro" id="IPR039426">
    <property type="entry name" value="TonB-dep_rcpt-like"/>
</dbReference>
<evidence type="ECO:0000256" key="3">
    <source>
        <dbReference type="ARBA" id="ARBA00022452"/>
    </source>
</evidence>
<accession>A0A953L9U4</accession>
<dbReference type="Gene3D" id="2.60.40.1120">
    <property type="entry name" value="Carboxypeptidase-like, regulatory domain"/>
    <property type="match status" value="1"/>
</dbReference>
<evidence type="ECO:0000313" key="12">
    <source>
        <dbReference type="EMBL" id="MBY5958003.1"/>
    </source>
</evidence>
<dbReference type="NCBIfam" id="TIGR04056">
    <property type="entry name" value="OMP_RagA_SusC"/>
    <property type="match status" value="1"/>
</dbReference>
<dbReference type="FunFam" id="2.170.130.10:FF:000003">
    <property type="entry name" value="SusC/RagA family TonB-linked outer membrane protein"/>
    <property type="match status" value="1"/>
</dbReference>
<dbReference type="InterPro" id="IPR036942">
    <property type="entry name" value="Beta-barrel_TonB_sf"/>
</dbReference>
<dbReference type="Gene3D" id="2.40.170.20">
    <property type="entry name" value="TonB-dependent receptor, beta-barrel domain"/>
    <property type="match status" value="1"/>
</dbReference>
<dbReference type="Pfam" id="PF13715">
    <property type="entry name" value="CarbopepD_reg_2"/>
    <property type="match status" value="1"/>
</dbReference>
<evidence type="ECO:0000256" key="2">
    <source>
        <dbReference type="ARBA" id="ARBA00022448"/>
    </source>
</evidence>
<dbReference type="InterPro" id="IPR000531">
    <property type="entry name" value="Beta-barrel_TonB"/>
</dbReference>
<proteinExistence type="inferred from homology"/>
<dbReference type="PROSITE" id="PS52016">
    <property type="entry name" value="TONB_DEPENDENT_REC_3"/>
    <property type="match status" value="1"/>
</dbReference>
<dbReference type="InterPro" id="IPR012910">
    <property type="entry name" value="Plug_dom"/>
</dbReference>
<comment type="subcellular location">
    <subcellularLocation>
        <location evidence="1 8">Cell outer membrane</location>
        <topology evidence="1 8">Multi-pass membrane protein</topology>
    </subcellularLocation>
</comment>
<organism evidence="12 13">
    <name type="scientific">Membranihabitans marinus</name>
    <dbReference type="NCBI Taxonomy" id="1227546"/>
    <lineage>
        <taxon>Bacteria</taxon>
        <taxon>Pseudomonadati</taxon>
        <taxon>Bacteroidota</taxon>
        <taxon>Saprospiria</taxon>
        <taxon>Saprospirales</taxon>
        <taxon>Saprospiraceae</taxon>
        <taxon>Membranihabitans</taxon>
    </lineage>
</organism>
<evidence type="ECO:0000256" key="1">
    <source>
        <dbReference type="ARBA" id="ARBA00004571"/>
    </source>
</evidence>
<protein>
    <submittedName>
        <fullName evidence="12">TonB-dependent receptor</fullName>
    </submittedName>
</protein>
<evidence type="ECO:0000259" key="11">
    <source>
        <dbReference type="Pfam" id="PF07715"/>
    </source>
</evidence>
<comment type="similarity">
    <text evidence="8 9">Belongs to the TonB-dependent receptor family.</text>
</comment>
<feature type="domain" description="TonB-dependent receptor-like beta-barrel" evidence="10">
    <location>
        <begin position="411"/>
        <end position="822"/>
    </location>
</feature>
<evidence type="ECO:0000259" key="10">
    <source>
        <dbReference type="Pfam" id="PF00593"/>
    </source>
</evidence>
<dbReference type="Gene3D" id="2.170.130.10">
    <property type="entry name" value="TonB-dependent receptor, plug domain"/>
    <property type="match status" value="1"/>
</dbReference>
<dbReference type="SUPFAM" id="SSF56935">
    <property type="entry name" value="Porins"/>
    <property type="match status" value="1"/>
</dbReference>
<dbReference type="Pfam" id="PF00593">
    <property type="entry name" value="TonB_dep_Rec_b-barrel"/>
    <property type="match status" value="1"/>
</dbReference>
<gene>
    <name evidence="12" type="ORF">KUV50_07675</name>
</gene>
<keyword evidence="12" id="KW-0675">Receptor</keyword>
<keyword evidence="3 8" id="KW-1134">Transmembrane beta strand</keyword>
<evidence type="ECO:0000313" key="13">
    <source>
        <dbReference type="Proteomes" id="UP000753961"/>
    </source>
</evidence>
<dbReference type="SUPFAM" id="SSF49464">
    <property type="entry name" value="Carboxypeptidase regulatory domain-like"/>
    <property type="match status" value="1"/>
</dbReference>
<evidence type="ECO:0000256" key="6">
    <source>
        <dbReference type="ARBA" id="ARBA00023136"/>
    </source>
</evidence>
<name>A0A953L9U4_9BACT</name>
<keyword evidence="13" id="KW-1185">Reference proteome</keyword>
<evidence type="ECO:0000256" key="8">
    <source>
        <dbReference type="PROSITE-ProRule" id="PRU01360"/>
    </source>
</evidence>
<dbReference type="RefSeq" id="WP_222579540.1">
    <property type="nucleotide sequence ID" value="NZ_JAHVHU010000007.1"/>
</dbReference>
<reference evidence="12" key="1">
    <citation type="submission" date="2021-06" db="EMBL/GenBank/DDBJ databases">
        <title>44 bacteria genomes isolated from Dapeng, Shenzhen.</title>
        <authorList>
            <person name="Zheng W."/>
            <person name="Yu S."/>
            <person name="Huang Y."/>
        </authorList>
    </citation>
    <scope>NUCLEOTIDE SEQUENCE</scope>
    <source>
        <strain evidence="12">DP5N28-2</strain>
    </source>
</reference>
<keyword evidence="5 9" id="KW-0798">TonB box</keyword>
<evidence type="ECO:0000256" key="7">
    <source>
        <dbReference type="ARBA" id="ARBA00023237"/>
    </source>
</evidence>
<dbReference type="Proteomes" id="UP000753961">
    <property type="component" value="Unassembled WGS sequence"/>
</dbReference>
<dbReference type="Pfam" id="PF07715">
    <property type="entry name" value="Plug"/>
    <property type="match status" value="1"/>
</dbReference>
<keyword evidence="6 8" id="KW-0472">Membrane</keyword>
<evidence type="ECO:0000256" key="9">
    <source>
        <dbReference type="RuleBase" id="RU003357"/>
    </source>
</evidence>
<dbReference type="NCBIfam" id="TIGR04057">
    <property type="entry name" value="SusC_RagA_signa"/>
    <property type="match status" value="1"/>
</dbReference>
<dbReference type="InterPro" id="IPR023996">
    <property type="entry name" value="TonB-dep_OMP_SusC/RagA"/>
</dbReference>
<dbReference type="AlphaFoldDB" id="A0A953L9U4"/>
<evidence type="ECO:0000256" key="5">
    <source>
        <dbReference type="ARBA" id="ARBA00023077"/>
    </source>
</evidence>
<keyword evidence="7 8" id="KW-0998">Cell outer membrane</keyword>
<comment type="caution">
    <text evidence="12">The sequence shown here is derived from an EMBL/GenBank/DDBJ whole genome shotgun (WGS) entry which is preliminary data.</text>
</comment>
<dbReference type="InterPro" id="IPR037066">
    <property type="entry name" value="Plug_dom_sf"/>
</dbReference>
<dbReference type="InterPro" id="IPR008969">
    <property type="entry name" value="CarboxyPept-like_regulatory"/>
</dbReference>
<feature type="domain" description="TonB-dependent receptor plug" evidence="11">
    <location>
        <begin position="129"/>
        <end position="234"/>
    </location>
</feature>
<dbReference type="GO" id="GO:0009279">
    <property type="term" value="C:cell outer membrane"/>
    <property type="evidence" value="ECO:0007669"/>
    <property type="project" value="UniProtKB-SubCell"/>
</dbReference>
<evidence type="ECO:0000256" key="4">
    <source>
        <dbReference type="ARBA" id="ARBA00022692"/>
    </source>
</evidence>
<dbReference type="InterPro" id="IPR023997">
    <property type="entry name" value="TonB-dep_OMP_SusC/RagA_CS"/>
</dbReference>
<dbReference type="EMBL" id="JAHVHU010000007">
    <property type="protein sequence ID" value="MBY5958003.1"/>
    <property type="molecule type" value="Genomic_DNA"/>
</dbReference>
<keyword evidence="4 8" id="KW-0812">Transmembrane</keyword>
<keyword evidence="2 8" id="KW-0813">Transport</keyword>